<reference evidence="2 3" key="1">
    <citation type="submission" date="2021-08" db="EMBL/GenBank/DDBJ databases">
        <title>Streptomyces sp. PTM05 isolated from lichen.</title>
        <authorList>
            <person name="Somphong A."/>
            <person name="Phongsopitanun W."/>
            <person name="Tanasupawat S."/>
        </authorList>
    </citation>
    <scope>NUCLEOTIDE SEQUENCE [LARGE SCALE GENOMIC DNA]</scope>
    <source>
        <strain evidence="2 3">Ptm05</strain>
    </source>
</reference>
<dbReference type="EMBL" id="JAINVZ010000001">
    <property type="protein sequence ID" value="MBY8883571.1"/>
    <property type="molecule type" value="Genomic_DNA"/>
</dbReference>
<dbReference type="Pfam" id="PF07287">
    <property type="entry name" value="AtuA"/>
    <property type="match status" value="2"/>
</dbReference>
<proteinExistence type="predicted"/>
<evidence type="ECO:0000313" key="3">
    <source>
        <dbReference type="Proteomes" id="UP001198565"/>
    </source>
</evidence>
<feature type="domain" description="Acyclic terpene utilisation N-terminal" evidence="1">
    <location>
        <begin position="67"/>
        <end position="218"/>
    </location>
</feature>
<dbReference type="RefSeq" id="WP_222973226.1">
    <property type="nucleotide sequence ID" value="NZ_JAINVZ010000001.1"/>
</dbReference>
<organism evidence="2 3">
    <name type="scientific">Streptantibioticus parmotrematis</name>
    <dbReference type="NCBI Taxonomy" id="2873249"/>
    <lineage>
        <taxon>Bacteria</taxon>
        <taxon>Bacillati</taxon>
        <taxon>Actinomycetota</taxon>
        <taxon>Actinomycetes</taxon>
        <taxon>Kitasatosporales</taxon>
        <taxon>Streptomycetaceae</taxon>
        <taxon>Streptantibioticus</taxon>
    </lineage>
</organism>
<name>A0ABS7QK53_9ACTN</name>
<protein>
    <submittedName>
        <fullName evidence="2">DUF1446 domain-containing protein</fullName>
    </submittedName>
</protein>
<feature type="domain" description="Acyclic terpene utilisation N-terminal" evidence="1">
    <location>
        <begin position="243"/>
        <end position="394"/>
    </location>
</feature>
<gene>
    <name evidence="2" type="ORF">K7472_01755</name>
</gene>
<evidence type="ECO:0000259" key="1">
    <source>
        <dbReference type="Pfam" id="PF07287"/>
    </source>
</evidence>
<dbReference type="InterPro" id="IPR010839">
    <property type="entry name" value="AtuA_N"/>
</dbReference>
<dbReference type="Proteomes" id="UP001198565">
    <property type="component" value="Unassembled WGS sequence"/>
</dbReference>
<accession>A0ABS7QK53</accession>
<comment type="caution">
    <text evidence="2">The sequence shown here is derived from an EMBL/GenBank/DDBJ whole genome shotgun (WGS) entry which is preliminary data.</text>
</comment>
<keyword evidence="3" id="KW-1185">Reference proteome</keyword>
<sequence>MTARKAARDEIRVLAPTAILGYGFPDASFEAGVARRPHVIAVDAGSTDPGPYYLGAGRSFTDRNAVRRDLERILAAAHRLRVPVVVGSAGGAGAEPHLSWLCRITEEIVREQGTAPRVAAIPADVDKATVIEALRNGRIRPVPHGPDLTERDVLASTHLVGQMGAEPIVAALRDGADVVLAGRAYDPAVFAALPLLHGFDPGPALHMSKILECAAIATSPGSGGDCMLGTLRADHFVVEPLSPGRRCTPTSVAAHTLYEKSDPVRLPGPGGCLLLDDCVFEPESDRAVRVSGSRHVEEPYTVKLEGARLRGHRTVSIAGARDPFFLRELDGIVKAVRERTADNFPGVPAGSYELLVRVYGADGCMGPLEPTPAPVGHEVGIVIEAVAADQALADTLCAFARSTMLHLGYPGRVSTAGNLAFPYSPSDFHAGEVYEWSVYHLMEVDDPGALFPVHSSTWPRETADPQGVS</sequence>
<evidence type="ECO:0000313" key="2">
    <source>
        <dbReference type="EMBL" id="MBY8883571.1"/>
    </source>
</evidence>